<organism evidence="1">
    <name type="scientific">Fagus sylvatica</name>
    <name type="common">Beechnut</name>
    <dbReference type="NCBI Taxonomy" id="28930"/>
    <lineage>
        <taxon>Eukaryota</taxon>
        <taxon>Viridiplantae</taxon>
        <taxon>Streptophyta</taxon>
        <taxon>Embryophyta</taxon>
        <taxon>Tracheophyta</taxon>
        <taxon>Spermatophyta</taxon>
        <taxon>Magnoliopsida</taxon>
        <taxon>eudicotyledons</taxon>
        <taxon>Gunneridae</taxon>
        <taxon>Pentapetalae</taxon>
        <taxon>rosids</taxon>
        <taxon>fabids</taxon>
        <taxon>Fagales</taxon>
        <taxon>Fagaceae</taxon>
        <taxon>Fagus</taxon>
    </lineage>
</organism>
<sequence length="142" mass="14967">MIHCLTPFGMLGCYGEARWFSEIRIGGGGSKEGFWQGIACGTVFGKIGFGDLVFGAGDHWVGVGSKMVDDGGNIRIEEERQGVEVSGVEVRVSVGRHVGEGIWAESGSGVDWEWAGSVGKFIWAGAGAGVVADQGWRWTSVG</sequence>
<name>A0A2N9G2M9_FAGSY</name>
<reference evidence="1" key="1">
    <citation type="submission" date="2018-02" db="EMBL/GenBank/DDBJ databases">
        <authorList>
            <person name="Cohen D.B."/>
            <person name="Kent A.D."/>
        </authorList>
    </citation>
    <scope>NUCLEOTIDE SEQUENCE</scope>
</reference>
<protein>
    <submittedName>
        <fullName evidence="1">Uncharacterized protein</fullName>
    </submittedName>
</protein>
<dbReference type="AlphaFoldDB" id="A0A2N9G2M9"/>
<gene>
    <name evidence="1" type="ORF">FSB_LOCUS21684</name>
</gene>
<proteinExistence type="predicted"/>
<accession>A0A2N9G2M9</accession>
<evidence type="ECO:0000313" key="1">
    <source>
        <dbReference type="EMBL" id="SPC93802.1"/>
    </source>
</evidence>
<dbReference type="EMBL" id="OIVN01001425">
    <property type="protein sequence ID" value="SPC93802.1"/>
    <property type="molecule type" value="Genomic_DNA"/>
</dbReference>